<organism evidence="1 2">
    <name type="scientific">Haemaphysalis longicornis</name>
    <name type="common">Bush tick</name>
    <dbReference type="NCBI Taxonomy" id="44386"/>
    <lineage>
        <taxon>Eukaryota</taxon>
        <taxon>Metazoa</taxon>
        <taxon>Ecdysozoa</taxon>
        <taxon>Arthropoda</taxon>
        <taxon>Chelicerata</taxon>
        <taxon>Arachnida</taxon>
        <taxon>Acari</taxon>
        <taxon>Parasitiformes</taxon>
        <taxon>Ixodida</taxon>
        <taxon>Ixodoidea</taxon>
        <taxon>Ixodidae</taxon>
        <taxon>Haemaphysalinae</taxon>
        <taxon>Haemaphysalis</taxon>
    </lineage>
</organism>
<reference evidence="1 2" key="1">
    <citation type="journal article" date="2020" name="Cell">
        <title>Large-Scale Comparative Analyses of Tick Genomes Elucidate Their Genetic Diversity and Vector Capacities.</title>
        <authorList>
            <consortium name="Tick Genome and Microbiome Consortium (TIGMIC)"/>
            <person name="Jia N."/>
            <person name="Wang J."/>
            <person name="Shi W."/>
            <person name="Du L."/>
            <person name="Sun Y."/>
            <person name="Zhan W."/>
            <person name="Jiang J.F."/>
            <person name="Wang Q."/>
            <person name="Zhang B."/>
            <person name="Ji P."/>
            <person name="Bell-Sakyi L."/>
            <person name="Cui X.M."/>
            <person name="Yuan T.T."/>
            <person name="Jiang B.G."/>
            <person name="Yang W.F."/>
            <person name="Lam T.T."/>
            <person name="Chang Q.C."/>
            <person name="Ding S.J."/>
            <person name="Wang X.J."/>
            <person name="Zhu J.G."/>
            <person name="Ruan X.D."/>
            <person name="Zhao L."/>
            <person name="Wei J.T."/>
            <person name="Ye R.Z."/>
            <person name="Que T.C."/>
            <person name="Du C.H."/>
            <person name="Zhou Y.H."/>
            <person name="Cheng J.X."/>
            <person name="Dai P.F."/>
            <person name="Guo W.B."/>
            <person name="Han X.H."/>
            <person name="Huang E.J."/>
            <person name="Li L.F."/>
            <person name="Wei W."/>
            <person name="Gao Y.C."/>
            <person name="Liu J.Z."/>
            <person name="Shao H.Z."/>
            <person name="Wang X."/>
            <person name="Wang C.C."/>
            <person name="Yang T.C."/>
            <person name="Huo Q.B."/>
            <person name="Li W."/>
            <person name="Chen H.Y."/>
            <person name="Chen S.E."/>
            <person name="Zhou L.G."/>
            <person name="Ni X.B."/>
            <person name="Tian J.H."/>
            <person name="Sheng Y."/>
            <person name="Liu T."/>
            <person name="Pan Y.S."/>
            <person name="Xia L.Y."/>
            <person name="Li J."/>
            <person name="Zhao F."/>
            <person name="Cao W.C."/>
        </authorList>
    </citation>
    <scope>NUCLEOTIDE SEQUENCE [LARGE SCALE GENOMIC DNA]</scope>
    <source>
        <strain evidence="1">HaeL-2018</strain>
    </source>
</reference>
<dbReference type="EMBL" id="JABSTR010000001">
    <property type="protein sequence ID" value="KAH9361027.1"/>
    <property type="molecule type" value="Genomic_DNA"/>
</dbReference>
<protein>
    <submittedName>
        <fullName evidence="1">Uncharacterized protein</fullName>
    </submittedName>
</protein>
<dbReference type="InterPro" id="IPR042231">
    <property type="entry name" value="Cho/carn_acyl_trans_2"/>
</dbReference>
<dbReference type="VEuPathDB" id="VectorBase:HLOH_055706"/>
<dbReference type="AlphaFoldDB" id="A0A9J6FDN0"/>
<dbReference type="OrthoDB" id="240216at2759"/>
<dbReference type="Proteomes" id="UP000821853">
    <property type="component" value="Chromosome 1"/>
</dbReference>
<keyword evidence="2" id="KW-1185">Reference proteome</keyword>
<comment type="caution">
    <text evidence="1">The sequence shown here is derived from an EMBL/GenBank/DDBJ whole genome shotgun (WGS) entry which is preliminary data.</text>
</comment>
<evidence type="ECO:0000313" key="1">
    <source>
        <dbReference type="EMBL" id="KAH9361027.1"/>
    </source>
</evidence>
<evidence type="ECO:0000313" key="2">
    <source>
        <dbReference type="Proteomes" id="UP000821853"/>
    </source>
</evidence>
<sequence>MQTYKHFFPAYRRPGPTKDDLLLDTTSQHQDHVIVVCRDQVPILLLKCGLHRTPILINHALKCLRSRAGLPM</sequence>
<accession>A0A9J6FDN0</accession>
<name>A0A9J6FDN0_HAELO</name>
<dbReference type="SUPFAM" id="SSF52777">
    <property type="entry name" value="CoA-dependent acyltransferases"/>
    <property type="match status" value="1"/>
</dbReference>
<proteinExistence type="predicted"/>
<dbReference type="Gene3D" id="3.30.559.70">
    <property type="entry name" value="Choline/Carnitine o-acyltransferase, domain 2"/>
    <property type="match status" value="1"/>
</dbReference>
<gene>
    <name evidence="1" type="ORF">HPB48_002889</name>
</gene>